<dbReference type="NCBIfam" id="TIGR00027">
    <property type="entry name" value="mthyl_TIGR00027"/>
    <property type="match status" value="1"/>
</dbReference>
<dbReference type="Gene3D" id="3.40.50.150">
    <property type="entry name" value="Vaccinia Virus protein VP39"/>
    <property type="match status" value="1"/>
</dbReference>
<dbReference type="InterPro" id="IPR011610">
    <property type="entry name" value="SAM_mthyl_Trfase_ML2640-like"/>
</dbReference>
<evidence type="ECO:0000256" key="1">
    <source>
        <dbReference type="ARBA" id="ARBA00008138"/>
    </source>
</evidence>
<keyword evidence="3" id="KW-0808">Transferase</keyword>
<dbReference type="GO" id="GO:0008168">
    <property type="term" value="F:methyltransferase activity"/>
    <property type="evidence" value="ECO:0007669"/>
    <property type="project" value="UniProtKB-KW"/>
</dbReference>
<dbReference type="InterPro" id="IPR007213">
    <property type="entry name" value="Ppm1/Ppm2/Tcmp"/>
</dbReference>
<name>A0A382CVD4_9ZZZZ</name>
<organism evidence="4">
    <name type="scientific">marine metagenome</name>
    <dbReference type="NCBI Taxonomy" id="408172"/>
    <lineage>
        <taxon>unclassified sequences</taxon>
        <taxon>metagenomes</taxon>
        <taxon>ecological metagenomes</taxon>
    </lineage>
</organism>
<evidence type="ECO:0008006" key="5">
    <source>
        <dbReference type="Google" id="ProtNLM"/>
    </source>
</evidence>
<dbReference type="GO" id="GO:0032259">
    <property type="term" value="P:methylation"/>
    <property type="evidence" value="ECO:0007669"/>
    <property type="project" value="UniProtKB-KW"/>
</dbReference>
<evidence type="ECO:0000313" key="4">
    <source>
        <dbReference type="EMBL" id="SVB29839.1"/>
    </source>
</evidence>
<dbReference type="InterPro" id="IPR029063">
    <property type="entry name" value="SAM-dependent_MTases_sf"/>
</dbReference>
<evidence type="ECO:0000256" key="3">
    <source>
        <dbReference type="ARBA" id="ARBA00022679"/>
    </source>
</evidence>
<dbReference type="AlphaFoldDB" id="A0A382CVD4"/>
<feature type="non-terminal residue" evidence="4">
    <location>
        <position position="1"/>
    </location>
</feature>
<keyword evidence="2" id="KW-0489">Methyltransferase</keyword>
<protein>
    <recommendedName>
        <fullName evidence="5">S-adenosyl-L-methionine-dependent methyltransferase</fullName>
    </recommendedName>
</protein>
<dbReference type="EMBL" id="UINC01036214">
    <property type="protein sequence ID" value="SVB29839.1"/>
    <property type="molecule type" value="Genomic_DNA"/>
</dbReference>
<dbReference type="PANTHER" id="PTHR43619:SF2">
    <property type="entry name" value="S-ADENOSYL-L-METHIONINE-DEPENDENT METHYLTRANSFERASES SUPERFAMILY PROTEIN"/>
    <property type="match status" value="1"/>
</dbReference>
<accession>A0A382CVD4</accession>
<reference evidence="4" key="1">
    <citation type="submission" date="2018-05" db="EMBL/GenBank/DDBJ databases">
        <authorList>
            <person name="Lanie J.A."/>
            <person name="Ng W.-L."/>
            <person name="Kazmierczak K.M."/>
            <person name="Andrzejewski T.M."/>
            <person name="Davidsen T.M."/>
            <person name="Wayne K.J."/>
            <person name="Tettelin H."/>
            <person name="Glass J.I."/>
            <person name="Rusch D."/>
            <person name="Podicherti R."/>
            <person name="Tsui H.-C.T."/>
            <person name="Winkler M.E."/>
        </authorList>
    </citation>
    <scope>NUCLEOTIDE SEQUENCE</scope>
</reference>
<proteinExistence type="inferred from homology"/>
<dbReference type="SUPFAM" id="SSF53335">
    <property type="entry name" value="S-adenosyl-L-methionine-dependent methyltransferases"/>
    <property type="match status" value="1"/>
</dbReference>
<comment type="similarity">
    <text evidence="1">Belongs to the UPF0677 family.</text>
</comment>
<dbReference type="PANTHER" id="PTHR43619">
    <property type="entry name" value="S-ADENOSYL-L-METHIONINE-DEPENDENT METHYLTRANSFERASE YKTD-RELATED"/>
    <property type="match status" value="1"/>
</dbReference>
<gene>
    <name evidence="4" type="ORF">METZ01_LOCUS182693</name>
</gene>
<dbReference type="Pfam" id="PF04072">
    <property type="entry name" value="LCM"/>
    <property type="match status" value="1"/>
</dbReference>
<evidence type="ECO:0000256" key="2">
    <source>
        <dbReference type="ARBA" id="ARBA00022603"/>
    </source>
</evidence>
<sequence length="298" mass="32445">VAASPKIANTLSIEEASEGCIMKQGRISQTALKVANSLVSLSAVDDWAQRLPAGLVEMSERLLVASGSPGYGPRLMELSKGPWMIRAWRFQDLMIPGQFEGFGHRKIYMQQQVEAAIEKGAQQVLIIGAGFDTLCLRLAPQLSHVQFIEVDHPATSAAKANGIERVGKPENMIQIAADLGERQLSKVLSEDGRWDTSVSSVLVAEGLLQYLTDEEVQGLFVEAAACTSPGSRIVFTHANPGYSKWVTFLTGLIAEQWKSSVASEDLPEYVEGTGWAIISDVDNDSEHGVERYAVAERR</sequence>